<dbReference type="SUPFAM" id="SSF56601">
    <property type="entry name" value="beta-lactamase/transpeptidase-like"/>
    <property type="match status" value="1"/>
</dbReference>
<dbReference type="InterPro" id="IPR012338">
    <property type="entry name" value="Beta-lactam/transpept-like"/>
</dbReference>
<dbReference type="InterPro" id="IPR050789">
    <property type="entry name" value="Diverse_Enzym_Activities"/>
</dbReference>
<evidence type="ECO:0000313" key="2">
    <source>
        <dbReference type="EMBL" id="GAS81209.1"/>
    </source>
</evidence>
<dbReference type="RefSeq" id="WP_062833947.1">
    <property type="nucleotide sequence ID" value="NZ_BCNV01000001.1"/>
</dbReference>
<comment type="caution">
    <text evidence="2">The sequence shown here is derived from an EMBL/GenBank/DDBJ whole genome shotgun (WGS) entry which is preliminary data.</text>
</comment>
<evidence type="ECO:0000259" key="1">
    <source>
        <dbReference type="Pfam" id="PF00144"/>
    </source>
</evidence>
<protein>
    <submittedName>
        <fullName evidence="2">Beta-lactamase class C</fullName>
    </submittedName>
</protein>
<dbReference type="PANTHER" id="PTHR43283:SF7">
    <property type="entry name" value="BETA-LACTAMASE-RELATED DOMAIN-CONTAINING PROTEIN"/>
    <property type="match status" value="1"/>
</dbReference>
<dbReference type="EMBL" id="BCNV01000001">
    <property type="protein sequence ID" value="GAS81209.1"/>
    <property type="molecule type" value="Genomic_DNA"/>
</dbReference>
<dbReference type="Gene3D" id="3.40.710.10">
    <property type="entry name" value="DD-peptidase/beta-lactamase superfamily"/>
    <property type="match status" value="1"/>
</dbReference>
<accession>A0A100VK18</accession>
<feature type="domain" description="Beta-lactamase-related" evidence="1">
    <location>
        <begin position="20"/>
        <end position="257"/>
    </location>
</feature>
<dbReference type="Pfam" id="PF00144">
    <property type="entry name" value="Beta-lactamase"/>
    <property type="match status" value="1"/>
</dbReference>
<sequence>MIYRENSIQYEFYRNRKTKEKQHKVNSITKSVLSALVGIAIQQGYIENEDVPIVNYFNDLDDSKKGITIKHLLTMSSGLHYPGNEAMIPSKNWIKFVLEQPVEFEPGIQMKYSCGSSHILSAILQKATGINTSEFAKKNLFAPLGINEFHWYQDTQGIAIGGFGLRMKIEDMLKFGVLYAQNGEWNSKQLISADWIARSVSPSLTSEPLYSYHWRIMKSIKEEDAENKTFYAMGMGGGRGQYIFVNQKRGLVAVFTTIISDDNLLPLHWFKNYILKE</sequence>
<dbReference type="InterPro" id="IPR001466">
    <property type="entry name" value="Beta-lactam-related"/>
</dbReference>
<dbReference type="PANTHER" id="PTHR43283">
    <property type="entry name" value="BETA-LACTAMASE-RELATED"/>
    <property type="match status" value="1"/>
</dbReference>
<gene>
    <name evidence="2" type="ORF">PAHA3_1283</name>
</gene>
<dbReference type="AlphaFoldDB" id="A0A100VK18"/>
<proteinExistence type="predicted"/>
<dbReference type="Proteomes" id="UP000069697">
    <property type="component" value="Unassembled WGS sequence"/>
</dbReference>
<name>A0A100VK18_PAEAM</name>
<evidence type="ECO:0000313" key="3">
    <source>
        <dbReference type="Proteomes" id="UP000069697"/>
    </source>
</evidence>
<reference evidence="3" key="2">
    <citation type="submission" date="2016-01" db="EMBL/GenBank/DDBJ databases">
        <title>Draft Genome Sequence of Paenibacillus amylolyticus Heshi-A3 that Was Isolated from Fermented Rice Bran with Aging Salted Mackerel, Which Was Named Heshiko as Traditional Fermented Seafood in Japan.</title>
        <authorList>
            <person name="Akuzawa S."/>
            <person name="Nakagawa J."/>
            <person name="Kanekatsu T."/>
            <person name="Kubota E."/>
            <person name="Ohtake R."/>
            <person name="Suzuki T."/>
            <person name="Kanesaki Y."/>
        </authorList>
    </citation>
    <scope>NUCLEOTIDE SEQUENCE [LARGE SCALE GENOMIC DNA]</scope>
    <source>
        <strain evidence="3">Heshi-A3</strain>
    </source>
</reference>
<reference evidence="2 3" key="1">
    <citation type="journal article" date="2016" name="Genome Announc.">
        <title>Draft Genome Sequence of Paenibacillus amylolyticus Heshi-A3, Isolated from Fermented Rice Bran in a Japanese Fermented Seafood Dish.</title>
        <authorList>
            <person name="Akuzawa S."/>
            <person name="Nagaoka J."/>
            <person name="Kanekatsu M."/>
            <person name="Kubota E."/>
            <person name="Ohtake R."/>
            <person name="Suzuki T."/>
            <person name="Kanesaki Y."/>
        </authorList>
    </citation>
    <scope>NUCLEOTIDE SEQUENCE [LARGE SCALE GENOMIC DNA]</scope>
    <source>
        <strain evidence="2 3">Heshi-A3</strain>
    </source>
</reference>
<organism evidence="2 3">
    <name type="scientific">Paenibacillus amylolyticus</name>
    <dbReference type="NCBI Taxonomy" id="1451"/>
    <lineage>
        <taxon>Bacteria</taxon>
        <taxon>Bacillati</taxon>
        <taxon>Bacillota</taxon>
        <taxon>Bacilli</taxon>
        <taxon>Bacillales</taxon>
        <taxon>Paenibacillaceae</taxon>
        <taxon>Paenibacillus</taxon>
    </lineage>
</organism>